<proteinExistence type="predicted"/>
<gene>
    <name evidence="2" type="ORF">D3H65_01740</name>
</gene>
<evidence type="ECO:0000313" key="3">
    <source>
        <dbReference type="Proteomes" id="UP000263900"/>
    </source>
</evidence>
<dbReference type="KEGG" id="pseg:D3H65_01740"/>
<protein>
    <submittedName>
        <fullName evidence="2">DUF4402 domain-containing protein</fullName>
    </submittedName>
</protein>
<reference evidence="2 3" key="1">
    <citation type="submission" date="2018-09" db="EMBL/GenBank/DDBJ databases">
        <title>Genome sequencing of strain 6GH32-13.</title>
        <authorList>
            <person name="Weon H.-Y."/>
            <person name="Heo J."/>
            <person name="Kwon S.-W."/>
        </authorList>
    </citation>
    <scope>NUCLEOTIDE SEQUENCE [LARGE SCALE GENOMIC DNA]</scope>
    <source>
        <strain evidence="2 3">5GH32-13</strain>
    </source>
</reference>
<sequence length="175" mass="18099">MGHCNLLTCKKIIRLLACAGLLLLYPCLRSQAQPPPPRPIAIYVNPAQGLIFGAFFQGVTGGTVIIYPDGSRSVTGDLVQANMGIPFSPAIFEVDATPGTLISILNGPDVTLTGNNGGSITLHIGNASTGSPFITTAVPPDRTLVRIGGTLTVGNALANPSGMYSGTFSVTFIQE</sequence>
<keyword evidence="3" id="KW-1185">Reference proteome</keyword>
<evidence type="ECO:0000256" key="1">
    <source>
        <dbReference type="SAM" id="SignalP"/>
    </source>
</evidence>
<evidence type="ECO:0000313" key="2">
    <source>
        <dbReference type="EMBL" id="AXY72768.1"/>
    </source>
</evidence>
<keyword evidence="1" id="KW-0732">Signal</keyword>
<dbReference type="EMBL" id="CP032157">
    <property type="protein sequence ID" value="AXY72768.1"/>
    <property type="molecule type" value="Genomic_DNA"/>
</dbReference>
<dbReference type="RefSeq" id="WP_119048606.1">
    <property type="nucleotide sequence ID" value="NZ_CP032157.1"/>
</dbReference>
<dbReference type="Proteomes" id="UP000263900">
    <property type="component" value="Chromosome"/>
</dbReference>
<organism evidence="2 3">
    <name type="scientific">Paraflavitalea soli</name>
    <dbReference type="NCBI Taxonomy" id="2315862"/>
    <lineage>
        <taxon>Bacteria</taxon>
        <taxon>Pseudomonadati</taxon>
        <taxon>Bacteroidota</taxon>
        <taxon>Chitinophagia</taxon>
        <taxon>Chitinophagales</taxon>
        <taxon>Chitinophagaceae</taxon>
        <taxon>Paraflavitalea</taxon>
    </lineage>
</organism>
<dbReference type="OrthoDB" id="1443914at2"/>
<dbReference type="InterPro" id="IPR025514">
    <property type="entry name" value="DUF4402"/>
</dbReference>
<name>A0A3B7MEK1_9BACT</name>
<feature type="chain" id="PRO_5017713371" evidence="1">
    <location>
        <begin position="33"/>
        <end position="175"/>
    </location>
</feature>
<dbReference type="Pfam" id="PF14352">
    <property type="entry name" value="DUF4402"/>
    <property type="match status" value="1"/>
</dbReference>
<feature type="signal peptide" evidence="1">
    <location>
        <begin position="1"/>
        <end position="32"/>
    </location>
</feature>
<accession>A0A3B7MEK1</accession>
<dbReference type="AlphaFoldDB" id="A0A3B7MEK1"/>